<dbReference type="EC" id="2.4.2.1" evidence="7"/>
<dbReference type="Proteomes" id="UP000823921">
    <property type="component" value="Unassembled WGS sequence"/>
</dbReference>
<dbReference type="GO" id="GO:0004731">
    <property type="term" value="F:purine-nucleoside phosphorylase activity"/>
    <property type="evidence" value="ECO:0007669"/>
    <property type="project" value="UniProtKB-EC"/>
</dbReference>
<feature type="binding site" evidence="8">
    <location>
        <position position="195"/>
    </location>
    <ligand>
        <name>a purine D-ribonucleoside</name>
        <dbReference type="ChEBI" id="CHEBI:142355"/>
    </ligand>
</feature>
<dbReference type="AlphaFoldDB" id="A0A9D2MLB5"/>
<reference evidence="10" key="1">
    <citation type="journal article" date="2021" name="PeerJ">
        <title>Extensive microbial diversity within the chicken gut microbiome revealed by metagenomics and culture.</title>
        <authorList>
            <person name="Gilroy R."/>
            <person name="Ravi A."/>
            <person name="Getino M."/>
            <person name="Pursley I."/>
            <person name="Horton D.L."/>
            <person name="Alikhan N.F."/>
            <person name="Baker D."/>
            <person name="Gharbi K."/>
            <person name="Hall N."/>
            <person name="Watson M."/>
            <person name="Adriaenssens E.M."/>
            <person name="Foster-Nyarko E."/>
            <person name="Jarju S."/>
            <person name="Secka A."/>
            <person name="Antonio M."/>
            <person name="Oren A."/>
            <person name="Chaudhuri R.R."/>
            <person name="La Ragione R."/>
            <person name="Hildebrand F."/>
            <person name="Pallen M.J."/>
        </authorList>
    </citation>
    <scope>NUCLEOTIDE SEQUENCE</scope>
    <source>
        <strain evidence="10">CHK192-8294</strain>
    </source>
</reference>
<dbReference type="InterPro" id="IPR035994">
    <property type="entry name" value="Nucleoside_phosphorylase_sf"/>
</dbReference>
<keyword evidence="5 7" id="KW-0808">Transferase</keyword>
<dbReference type="Pfam" id="PF01048">
    <property type="entry name" value="PNP_UDP_1"/>
    <property type="match status" value="1"/>
</dbReference>
<dbReference type="NCBIfam" id="TIGR01700">
    <property type="entry name" value="PNPH"/>
    <property type="match status" value="1"/>
</dbReference>
<evidence type="ECO:0000256" key="4">
    <source>
        <dbReference type="ARBA" id="ARBA00022676"/>
    </source>
</evidence>
<feature type="binding site" evidence="8">
    <location>
        <position position="214"/>
    </location>
    <ligand>
        <name>phosphate</name>
        <dbReference type="ChEBI" id="CHEBI:43474"/>
    </ligand>
</feature>
<dbReference type="PANTHER" id="PTHR11904:SF9">
    <property type="entry name" value="PURINE NUCLEOSIDE PHOSPHORYLASE-RELATED"/>
    <property type="match status" value="1"/>
</dbReference>
<dbReference type="NCBIfam" id="NF006054">
    <property type="entry name" value="PRK08202.1"/>
    <property type="match status" value="1"/>
</dbReference>
<evidence type="ECO:0000256" key="6">
    <source>
        <dbReference type="ARBA" id="ARBA00048556"/>
    </source>
</evidence>
<dbReference type="InterPro" id="IPR011270">
    <property type="entry name" value="Pur_Nuc_Pase_Ino/Guo-sp"/>
</dbReference>
<dbReference type="NCBIfam" id="TIGR01697">
    <property type="entry name" value="PNPH-PUNA-XAPA"/>
    <property type="match status" value="1"/>
</dbReference>
<accession>A0A9D2MLB5</accession>
<dbReference type="EMBL" id="DWXO01000047">
    <property type="protein sequence ID" value="HJB80247.1"/>
    <property type="molecule type" value="Genomic_DNA"/>
</dbReference>
<evidence type="ECO:0000256" key="3">
    <source>
        <dbReference type="ARBA" id="ARBA00006751"/>
    </source>
</evidence>
<feature type="binding site" evidence="8">
    <location>
        <begin position="83"/>
        <end position="85"/>
    </location>
    <ligand>
        <name>phosphate</name>
        <dbReference type="ChEBI" id="CHEBI:43474"/>
    </ligand>
</feature>
<sequence length="275" mass="29776">MNYTFAQYQESADYIRSKIGTFAPKVAMILGSGLGYMGDIVENAIAVPYGEIPHFKASTAPGHKGRLVFGTLEGQSVAVMQGRMHHYEGYSYEEVAYAVRVLKLLGCDTLIVTNAAGCVNTSWKAGDLMLITDQIKIFMESPLRGENLPEFGVRFPDASHLYTPALQDVARKAAGELGIELKEGVYMYFPGPQYETPAEVRFARMAGADAVGMSTAPEVIVAGHCGMQVLGFTLLSNMAAGILDQPLSEEEVLEAAEACKDKFSRLVLSCLKQIG</sequence>
<evidence type="ECO:0000256" key="2">
    <source>
        <dbReference type="ARBA" id="ARBA00005058"/>
    </source>
</evidence>
<dbReference type="PANTHER" id="PTHR11904">
    <property type="entry name" value="METHYLTHIOADENOSINE/PURINE NUCLEOSIDE PHOSPHORYLASE"/>
    <property type="match status" value="1"/>
</dbReference>
<evidence type="ECO:0000259" key="9">
    <source>
        <dbReference type="Pfam" id="PF01048"/>
    </source>
</evidence>
<feature type="binding site" evidence="8">
    <location>
        <position position="32"/>
    </location>
    <ligand>
        <name>phosphate</name>
        <dbReference type="ChEBI" id="CHEBI:43474"/>
    </ligand>
</feature>
<evidence type="ECO:0000313" key="10">
    <source>
        <dbReference type="EMBL" id="HJB80247.1"/>
    </source>
</evidence>
<comment type="pathway">
    <text evidence="2 7">Purine metabolism; purine nucleoside salvage.</text>
</comment>
<evidence type="ECO:0000256" key="7">
    <source>
        <dbReference type="PIRNR" id="PIRNR000477"/>
    </source>
</evidence>
<feature type="binding site" evidence="8">
    <location>
        <position position="63"/>
    </location>
    <ligand>
        <name>phosphate</name>
        <dbReference type="ChEBI" id="CHEBI:43474"/>
    </ligand>
</feature>
<dbReference type="GO" id="GO:0009116">
    <property type="term" value="P:nucleoside metabolic process"/>
    <property type="evidence" value="ECO:0007669"/>
    <property type="project" value="InterPro"/>
</dbReference>
<comment type="similarity">
    <text evidence="3 7">Belongs to the PNP/MTAP phosphorylase family.</text>
</comment>
<dbReference type="GO" id="GO:0005737">
    <property type="term" value="C:cytoplasm"/>
    <property type="evidence" value="ECO:0007669"/>
    <property type="project" value="TreeGrafter"/>
</dbReference>
<feature type="binding site" evidence="8">
    <location>
        <position position="237"/>
    </location>
    <ligand>
        <name>a purine D-ribonucleoside</name>
        <dbReference type="ChEBI" id="CHEBI:142355"/>
    </ligand>
</feature>
<name>A0A9D2MLB5_9FIRM</name>
<comment type="catalytic activity">
    <reaction evidence="6">
        <text>a purine 2'-deoxy-D-ribonucleoside + phosphate = a purine nucleobase + 2-deoxy-alpha-D-ribose 1-phosphate</text>
        <dbReference type="Rhea" id="RHEA:36431"/>
        <dbReference type="ChEBI" id="CHEBI:26386"/>
        <dbReference type="ChEBI" id="CHEBI:43474"/>
        <dbReference type="ChEBI" id="CHEBI:57259"/>
        <dbReference type="ChEBI" id="CHEBI:142361"/>
        <dbReference type="EC" id="2.4.2.1"/>
    </reaction>
</comment>
<dbReference type="PIRSF" id="PIRSF000477">
    <property type="entry name" value="PurNPase"/>
    <property type="match status" value="1"/>
</dbReference>
<dbReference type="InterPro" id="IPR000845">
    <property type="entry name" value="Nucleoside_phosphorylase_d"/>
</dbReference>
<reference evidence="10" key="2">
    <citation type="submission" date="2021-04" db="EMBL/GenBank/DDBJ databases">
        <authorList>
            <person name="Gilroy R."/>
        </authorList>
    </citation>
    <scope>NUCLEOTIDE SEQUENCE</scope>
    <source>
        <strain evidence="10">CHK192-8294</strain>
    </source>
</reference>
<keyword evidence="4 7" id="KW-0328">Glycosyltransferase</keyword>
<dbReference type="InterPro" id="IPR011268">
    <property type="entry name" value="Purine_phosphorylase"/>
</dbReference>
<comment type="function">
    <text evidence="1">The purine nucleoside phosphorylases catalyze the phosphorolytic breakdown of the N-glycosidic bond in the beta-(deoxy)ribonucleoside molecules, with the formation of the corresponding free purine bases and pentose-1-phosphate. Cleaves guanosine, inosine, 2'-deoxyguanosine and 2'-deoxyinosine.</text>
</comment>
<evidence type="ECO:0000256" key="8">
    <source>
        <dbReference type="PIRSR" id="PIRSR000477-2"/>
    </source>
</evidence>
<evidence type="ECO:0000313" key="11">
    <source>
        <dbReference type="Proteomes" id="UP000823921"/>
    </source>
</evidence>
<evidence type="ECO:0000256" key="1">
    <source>
        <dbReference type="ARBA" id="ARBA00002678"/>
    </source>
</evidence>
<feature type="binding site" evidence="8">
    <location>
        <position position="115"/>
    </location>
    <ligand>
        <name>phosphate</name>
        <dbReference type="ChEBI" id="CHEBI:43474"/>
    </ligand>
</feature>
<dbReference type="CDD" id="cd09009">
    <property type="entry name" value="PNP-EcPNPII_like"/>
    <property type="match status" value="1"/>
</dbReference>
<evidence type="ECO:0000256" key="5">
    <source>
        <dbReference type="ARBA" id="ARBA00022679"/>
    </source>
</evidence>
<dbReference type="SUPFAM" id="SSF53167">
    <property type="entry name" value="Purine and uridine phosphorylases"/>
    <property type="match status" value="1"/>
</dbReference>
<dbReference type="Gene3D" id="3.40.50.1580">
    <property type="entry name" value="Nucleoside phosphorylase domain"/>
    <property type="match status" value="1"/>
</dbReference>
<proteinExistence type="inferred from homology"/>
<protein>
    <recommendedName>
        <fullName evidence="7">Purine nucleoside phosphorylase</fullName>
        <ecNumber evidence="7">2.4.2.1</ecNumber>
    </recommendedName>
    <alternativeName>
        <fullName evidence="7">Inosine-guanosine phosphorylase</fullName>
    </alternativeName>
</protein>
<comment type="caution">
    <text evidence="10">The sequence shown here is derived from an EMBL/GenBank/DDBJ whole genome shotgun (WGS) entry which is preliminary data.</text>
</comment>
<feature type="domain" description="Nucleoside phosphorylase" evidence="9">
    <location>
        <begin position="25"/>
        <end position="272"/>
    </location>
</feature>
<gene>
    <name evidence="10" type="ORF">H9712_04630</name>
</gene>
<organism evidence="10 11">
    <name type="scientific">Candidatus Flavonifractor intestinigallinarum</name>
    <dbReference type="NCBI Taxonomy" id="2838586"/>
    <lineage>
        <taxon>Bacteria</taxon>
        <taxon>Bacillati</taxon>
        <taxon>Bacillota</taxon>
        <taxon>Clostridia</taxon>
        <taxon>Eubacteriales</taxon>
        <taxon>Oscillospiraceae</taxon>
        <taxon>Flavonifractor</taxon>
    </lineage>
</organism>